<dbReference type="InterPro" id="IPR036390">
    <property type="entry name" value="WH_DNA-bd_sf"/>
</dbReference>
<dbReference type="SMART" id="SM00347">
    <property type="entry name" value="HTH_MARR"/>
    <property type="match status" value="1"/>
</dbReference>
<sequence>MADAEPLSVAGAVADALSRLGRATGRLGAAADRVTYLLLAILEREGPLRTGALAEATHADPSTISRQVARLVDDGLVRRTADPADARATLLGITEAGQEHLDASRSRRNRALAMLLAEWDPADREALRDLLGRFVEDFERRLPEVRAQLDAD</sequence>
<organism evidence="2 3">
    <name type="scientific">Saccharopolyspora cebuensis</name>
    <dbReference type="NCBI Taxonomy" id="418759"/>
    <lineage>
        <taxon>Bacteria</taxon>
        <taxon>Bacillati</taxon>
        <taxon>Actinomycetota</taxon>
        <taxon>Actinomycetes</taxon>
        <taxon>Pseudonocardiales</taxon>
        <taxon>Pseudonocardiaceae</taxon>
        <taxon>Saccharopolyspora</taxon>
    </lineage>
</organism>
<comment type="caution">
    <text evidence="2">The sequence shown here is derived from an EMBL/GenBank/DDBJ whole genome shotgun (WGS) entry which is preliminary data.</text>
</comment>
<accession>A0ABV4CQR6</accession>
<dbReference type="Pfam" id="PF01047">
    <property type="entry name" value="MarR"/>
    <property type="match status" value="1"/>
</dbReference>
<reference evidence="2 3" key="1">
    <citation type="submission" date="2024-08" db="EMBL/GenBank/DDBJ databases">
        <title>Genome mining of Saccharopolyspora cebuensis PGLac3 from Nigerian medicinal plant.</title>
        <authorList>
            <person name="Ezeobiora C.E."/>
            <person name="Igbokwe N.H."/>
            <person name="Amin D.H."/>
            <person name="Mendie U.E."/>
        </authorList>
    </citation>
    <scope>NUCLEOTIDE SEQUENCE [LARGE SCALE GENOMIC DNA]</scope>
    <source>
        <strain evidence="2 3">PGLac3</strain>
    </source>
</reference>
<evidence type="ECO:0000313" key="3">
    <source>
        <dbReference type="Proteomes" id="UP001564626"/>
    </source>
</evidence>
<name>A0ABV4CQR6_9PSEU</name>
<feature type="domain" description="HTH marR-type" evidence="1">
    <location>
        <begin position="1"/>
        <end position="136"/>
    </location>
</feature>
<dbReference type="InterPro" id="IPR000835">
    <property type="entry name" value="HTH_MarR-typ"/>
</dbReference>
<evidence type="ECO:0000259" key="1">
    <source>
        <dbReference type="PROSITE" id="PS50995"/>
    </source>
</evidence>
<dbReference type="SUPFAM" id="SSF46785">
    <property type="entry name" value="Winged helix' DNA-binding domain"/>
    <property type="match status" value="1"/>
</dbReference>
<keyword evidence="3" id="KW-1185">Reference proteome</keyword>
<proteinExistence type="predicted"/>
<dbReference type="PANTHER" id="PTHR39515:SF2">
    <property type="entry name" value="HTH-TYPE TRANSCRIPTIONAL REGULATOR RV0880"/>
    <property type="match status" value="1"/>
</dbReference>
<dbReference type="InterPro" id="IPR052526">
    <property type="entry name" value="HTH-type_Bedaq_tolerance"/>
</dbReference>
<dbReference type="Gene3D" id="1.10.10.10">
    <property type="entry name" value="Winged helix-like DNA-binding domain superfamily/Winged helix DNA-binding domain"/>
    <property type="match status" value="1"/>
</dbReference>
<dbReference type="RefSeq" id="WP_345358977.1">
    <property type="nucleotide sequence ID" value="NZ_BAABII010000004.1"/>
</dbReference>
<dbReference type="InterPro" id="IPR036388">
    <property type="entry name" value="WH-like_DNA-bd_sf"/>
</dbReference>
<dbReference type="PANTHER" id="PTHR39515">
    <property type="entry name" value="CONSERVED PROTEIN"/>
    <property type="match status" value="1"/>
</dbReference>
<dbReference type="EMBL" id="JBGEHV010000095">
    <property type="protein sequence ID" value="MEY8043438.1"/>
    <property type="molecule type" value="Genomic_DNA"/>
</dbReference>
<dbReference type="PROSITE" id="PS50995">
    <property type="entry name" value="HTH_MARR_2"/>
    <property type="match status" value="1"/>
</dbReference>
<dbReference type="Proteomes" id="UP001564626">
    <property type="component" value="Unassembled WGS sequence"/>
</dbReference>
<gene>
    <name evidence="2" type="ORF">AB8O55_28860</name>
</gene>
<evidence type="ECO:0000313" key="2">
    <source>
        <dbReference type="EMBL" id="MEY8043438.1"/>
    </source>
</evidence>
<protein>
    <submittedName>
        <fullName evidence="2">MarR family winged helix-turn-helix transcriptional regulator</fullName>
    </submittedName>
</protein>